<dbReference type="PANTHER" id="PTHR13108:SF9">
    <property type="entry name" value="CONDENSIN COMPLEX SUBUNIT 2"/>
    <property type="match status" value="1"/>
</dbReference>
<keyword evidence="8 11" id="KW-0498">Mitosis</keyword>
<dbReference type="InterPro" id="IPR022816">
    <property type="entry name" value="Condensin_barren_su2"/>
</dbReference>
<dbReference type="InParanoid" id="A0A448YJ08"/>
<protein>
    <recommendedName>
        <fullName evidence="4 11">Condensin complex subunit 2</fullName>
    </recommendedName>
</protein>
<feature type="compositionally biased region" description="Basic and acidic residues" evidence="12">
    <location>
        <begin position="212"/>
        <end position="227"/>
    </location>
</feature>
<evidence type="ECO:0000313" key="13">
    <source>
        <dbReference type="EMBL" id="VEU20858.1"/>
    </source>
</evidence>
<dbReference type="GO" id="GO:0007076">
    <property type="term" value="P:mitotic chromosome condensation"/>
    <property type="evidence" value="ECO:0007669"/>
    <property type="project" value="InterPro"/>
</dbReference>
<evidence type="ECO:0000256" key="10">
    <source>
        <dbReference type="ARBA" id="ARBA00023306"/>
    </source>
</evidence>
<evidence type="ECO:0000256" key="3">
    <source>
        <dbReference type="ARBA" id="ARBA00009471"/>
    </source>
</evidence>
<keyword evidence="9 11" id="KW-0226">DNA condensation</keyword>
<dbReference type="PIRSF" id="PIRSF017126">
    <property type="entry name" value="Condensin_H"/>
    <property type="match status" value="1"/>
</dbReference>
<evidence type="ECO:0000256" key="11">
    <source>
        <dbReference type="PIRNR" id="PIRNR017126"/>
    </source>
</evidence>
<evidence type="ECO:0000256" key="12">
    <source>
        <dbReference type="SAM" id="MobiDB-lite"/>
    </source>
</evidence>
<dbReference type="AlphaFoldDB" id="A0A448YJ08"/>
<keyword evidence="14" id="KW-1185">Reference proteome</keyword>
<accession>A0A448YJ08</accession>
<feature type="compositionally biased region" description="Polar residues" evidence="12">
    <location>
        <begin position="651"/>
        <end position="663"/>
    </location>
</feature>
<evidence type="ECO:0000256" key="8">
    <source>
        <dbReference type="ARBA" id="ARBA00022776"/>
    </source>
</evidence>
<dbReference type="Pfam" id="PF05786">
    <property type="entry name" value="Cnd2"/>
    <property type="match status" value="1"/>
</dbReference>
<dbReference type="GO" id="GO:0005737">
    <property type="term" value="C:cytoplasm"/>
    <property type="evidence" value="ECO:0007669"/>
    <property type="project" value="UniProtKB-SubCell"/>
</dbReference>
<dbReference type="GO" id="GO:0000796">
    <property type="term" value="C:condensin complex"/>
    <property type="evidence" value="ECO:0007669"/>
    <property type="project" value="InterPro"/>
</dbReference>
<sequence>MTESTSGAVAAPVTSENFELWIRMATDNKINTTNSWNFALIDYFHDMSLFREGDSINFQKASSTLDGCVKIYSSRIDSAASETGRLLSGLSSSEFSNERRREGGNGEEDQGEEEEGDYEDEAARRRAQQRKSRRARLKNTLAKEFDQIKLKDVEKELLANPIFKKALSDFDEGGYRSLLMNMLRMSKDGRVMFVVTEKSEDSVPNCVSNDAEEGKLEGIEDLPKADAEGNSDEDDSKVQSTDDVMHEVDPKGTEIQNAPINIGTLAHLVSGIAPDSKVCPSLDPLESVTDGNSSATYILDQLGQIEYADPVENEDNKFDMNGGYDDVDPAAESSNISKQNRSQYSLYLDEGMDEEDSTFKSLNLTRLFDENGPAPIDNEEDEEGGLEMARYFDSMSNRNWRGPEYWKISRVKSQFTNEHKVEQPSISRGPSAELKVPPKKNAPLSLNFLDDGEDVDESILFRPGNASKLMVSQRQMEAQQGFNCLPEDLQFTTKRLICLNLKPEQRLNTILTKKKKRLAMVSRDEPNMVADESFFADVYEEGAKQGTTGDNFFDDDPADFGDELQDNVALSDNDEPANDIDQFEAPVVPSDSPPLQAILSQSKKHNEALSYARTSKRVDVRLLKQQLWTTLEERIHKKRDSSYLEEDKENIGTSSPQKSQVSNVAEMGDSQLRFSDVVSQMSDKYEGQAKKDLSTSFCFICMLHLANENGLMLEGTPDNRDLIIRK</sequence>
<feature type="region of interest" description="Disordered" evidence="12">
    <location>
        <begin position="640"/>
        <end position="663"/>
    </location>
</feature>
<dbReference type="GO" id="GO:0051301">
    <property type="term" value="P:cell division"/>
    <property type="evidence" value="ECO:0007669"/>
    <property type="project" value="UniProtKB-KW"/>
</dbReference>
<comment type="subcellular location">
    <subcellularLocation>
        <location evidence="1">Chromosome</location>
    </subcellularLocation>
    <subcellularLocation>
        <location evidence="2">Cytoplasm</location>
    </subcellularLocation>
</comment>
<organism evidence="13 14">
    <name type="scientific">Brettanomyces naardenensis</name>
    <name type="common">Yeast</name>
    <dbReference type="NCBI Taxonomy" id="13370"/>
    <lineage>
        <taxon>Eukaryota</taxon>
        <taxon>Fungi</taxon>
        <taxon>Dikarya</taxon>
        <taxon>Ascomycota</taxon>
        <taxon>Saccharomycotina</taxon>
        <taxon>Pichiomycetes</taxon>
        <taxon>Pichiales</taxon>
        <taxon>Pichiaceae</taxon>
        <taxon>Brettanomyces</taxon>
    </lineage>
</organism>
<evidence type="ECO:0000313" key="14">
    <source>
        <dbReference type="Proteomes" id="UP000290900"/>
    </source>
</evidence>
<evidence type="ECO:0000256" key="4">
    <source>
        <dbReference type="ARBA" id="ARBA00016065"/>
    </source>
</evidence>
<dbReference type="OrthoDB" id="362021at2759"/>
<evidence type="ECO:0000256" key="6">
    <source>
        <dbReference type="ARBA" id="ARBA00022490"/>
    </source>
</evidence>
<evidence type="ECO:0000256" key="7">
    <source>
        <dbReference type="ARBA" id="ARBA00022618"/>
    </source>
</evidence>
<evidence type="ECO:0000256" key="9">
    <source>
        <dbReference type="ARBA" id="ARBA00023067"/>
    </source>
</evidence>
<dbReference type="PANTHER" id="PTHR13108">
    <property type="entry name" value="CONDENSIN COMPLEX SUBUNIT 2"/>
    <property type="match status" value="1"/>
</dbReference>
<feature type="compositionally biased region" description="Basic residues" evidence="12">
    <location>
        <begin position="125"/>
        <end position="136"/>
    </location>
</feature>
<comment type="similarity">
    <text evidence="3 11">Belongs to the CND2 (condensin subunit 2) family.</text>
</comment>
<reference evidence="13 14" key="1">
    <citation type="submission" date="2018-12" db="EMBL/GenBank/DDBJ databases">
        <authorList>
            <person name="Tiukova I."/>
            <person name="Dainat J."/>
        </authorList>
    </citation>
    <scope>NUCLEOTIDE SEQUENCE [LARGE SCALE GENOMIC DNA]</scope>
</reference>
<dbReference type="EMBL" id="CAACVR010000007">
    <property type="protein sequence ID" value="VEU20858.1"/>
    <property type="molecule type" value="Genomic_DNA"/>
</dbReference>
<evidence type="ECO:0000256" key="1">
    <source>
        <dbReference type="ARBA" id="ARBA00004286"/>
    </source>
</evidence>
<feature type="region of interest" description="Disordered" evidence="12">
    <location>
        <begin position="203"/>
        <end position="244"/>
    </location>
</feature>
<keyword evidence="6" id="KW-0963">Cytoplasm</keyword>
<evidence type="ECO:0000256" key="5">
    <source>
        <dbReference type="ARBA" id="ARBA00022454"/>
    </source>
</evidence>
<dbReference type="Proteomes" id="UP000290900">
    <property type="component" value="Unassembled WGS sequence"/>
</dbReference>
<keyword evidence="10 11" id="KW-0131">Cell cycle</keyword>
<keyword evidence="7 11" id="KW-0132">Cell division</keyword>
<gene>
    <name evidence="13" type="ORF">BRENAR_LOCUS1593</name>
</gene>
<feature type="compositionally biased region" description="Acidic residues" evidence="12">
    <location>
        <begin position="105"/>
        <end position="120"/>
    </location>
</feature>
<dbReference type="GO" id="GO:0003682">
    <property type="term" value="F:chromatin binding"/>
    <property type="evidence" value="ECO:0007669"/>
    <property type="project" value="TreeGrafter"/>
</dbReference>
<dbReference type="STRING" id="13370.A0A448YJ08"/>
<comment type="function">
    <text evidence="11">Regulatory subunit of the condensin complex, a complex required for conversion of interphase chromatin into mitotic-like condense chromosomes.</text>
</comment>
<feature type="region of interest" description="Disordered" evidence="12">
    <location>
        <begin position="89"/>
        <end position="136"/>
    </location>
</feature>
<name>A0A448YJ08_BRENA</name>
<keyword evidence="5" id="KW-0158">Chromosome</keyword>
<evidence type="ECO:0000256" key="2">
    <source>
        <dbReference type="ARBA" id="ARBA00004496"/>
    </source>
</evidence>
<proteinExistence type="inferred from homology"/>